<evidence type="ECO:0000256" key="1">
    <source>
        <dbReference type="ARBA" id="ARBA00008875"/>
    </source>
</evidence>
<dbReference type="Gene3D" id="3.20.20.80">
    <property type="entry name" value="Glycosidases"/>
    <property type="match status" value="1"/>
</dbReference>
<proteinExistence type="inferred from homology"/>
<keyword evidence="2" id="KW-0378">Hydrolase</keyword>
<dbReference type="Pfam" id="PF01229">
    <property type="entry name" value="Glyco_hydro_39"/>
    <property type="match status" value="1"/>
</dbReference>
<keyword evidence="3" id="KW-0326">Glycosidase</keyword>
<dbReference type="SUPFAM" id="SSF51011">
    <property type="entry name" value="Glycosyl hydrolase domain"/>
    <property type="match status" value="1"/>
</dbReference>
<dbReference type="Proteomes" id="UP000244013">
    <property type="component" value="Unassembled WGS sequence"/>
</dbReference>
<dbReference type="PANTHER" id="PTHR12631:SF10">
    <property type="entry name" value="BETA-XYLOSIDASE-LIKE PROTEIN-RELATED"/>
    <property type="match status" value="1"/>
</dbReference>
<feature type="domain" description="Glycosyl hydrolases family 39 N-terminal catalytic" evidence="5">
    <location>
        <begin position="5"/>
        <end position="440"/>
    </location>
</feature>
<organism evidence="6 7">
    <name type="scientific">Sphingomonas faeni</name>
    <dbReference type="NCBI Taxonomy" id="185950"/>
    <lineage>
        <taxon>Bacteria</taxon>
        <taxon>Pseudomonadati</taxon>
        <taxon>Pseudomonadota</taxon>
        <taxon>Alphaproteobacteria</taxon>
        <taxon>Sphingomonadales</taxon>
        <taxon>Sphingomonadaceae</taxon>
        <taxon>Sphingomonas</taxon>
    </lineage>
</organism>
<dbReference type="InterPro" id="IPR051923">
    <property type="entry name" value="Glycosyl_Hydrolase_39"/>
</dbReference>
<dbReference type="InterPro" id="IPR049166">
    <property type="entry name" value="GH39_cat"/>
</dbReference>
<comment type="similarity">
    <text evidence="1">Belongs to the glycosyl hydrolase 39 family.</text>
</comment>
<evidence type="ECO:0000313" key="6">
    <source>
        <dbReference type="EMBL" id="PTW47330.1"/>
    </source>
</evidence>
<protein>
    <submittedName>
        <fullName evidence="6">Xylan 1,4-beta-xylosidase</fullName>
    </submittedName>
</protein>
<accession>A0A2T5U767</accession>
<evidence type="ECO:0000256" key="4">
    <source>
        <dbReference type="PIRSR" id="PIRSR600514-1"/>
    </source>
</evidence>
<dbReference type="GO" id="GO:0005975">
    <property type="term" value="P:carbohydrate metabolic process"/>
    <property type="evidence" value="ECO:0007669"/>
    <property type="project" value="InterPro"/>
</dbReference>
<evidence type="ECO:0000256" key="3">
    <source>
        <dbReference type="ARBA" id="ARBA00023295"/>
    </source>
</evidence>
<feature type="active site" description="Proton donor" evidence="4">
    <location>
        <position position="139"/>
    </location>
</feature>
<dbReference type="GO" id="GO:0004553">
    <property type="term" value="F:hydrolase activity, hydrolyzing O-glycosyl compounds"/>
    <property type="evidence" value="ECO:0007669"/>
    <property type="project" value="InterPro"/>
</dbReference>
<dbReference type="SUPFAM" id="SSF51445">
    <property type="entry name" value="(Trans)glycosidases"/>
    <property type="match status" value="1"/>
</dbReference>
<dbReference type="Gene3D" id="2.60.40.1500">
    <property type="entry name" value="Glycosyl hydrolase domain, family 39"/>
    <property type="match status" value="1"/>
</dbReference>
<dbReference type="PROSITE" id="PS01027">
    <property type="entry name" value="GLYCOSYL_HYDROL_F39"/>
    <property type="match status" value="1"/>
</dbReference>
<dbReference type="InterPro" id="IPR017853">
    <property type="entry name" value="GH"/>
</dbReference>
<evidence type="ECO:0000313" key="7">
    <source>
        <dbReference type="Proteomes" id="UP000244013"/>
    </source>
</evidence>
<gene>
    <name evidence="6" type="ORF">C8J25_10345</name>
</gene>
<dbReference type="AlphaFoldDB" id="A0A2T5U767"/>
<dbReference type="EMBL" id="QAYE01000003">
    <property type="protein sequence ID" value="PTW47330.1"/>
    <property type="molecule type" value="Genomic_DNA"/>
</dbReference>
<dbReference type="PANTHER" id="PTHR12631">
    <property type="entry name" value="ALPHA-L-IDURONIDASE"/>
    <property type="match status" value="1"/>
</dbReference>
<name>A0A2T5U767_9SPHN</name>
<comment type="caution">
    <text evidence="6">The sequence shown here is derived from an EMBL/GenBank/DDBJ whole genome shotgun (WGS) entry which is preliminary data.</text>
</comment>
<evidence type="ECO:0000259" key="5">
    <source>
        <dbReference type="Pfam" id="PF01229"/>
    </source>
</evidence>
<sequence>MAEMSVGADYPGTLIRPDSLKQLRTVQKELRFRHIRFHNIFADQLHVYREVAGKPVYDWRRTDYLYDNLLKMDLKPFVELGFTPDGMKQSDQTLFYWKGNTSHPEPAKWTALIDAFVRHAVSRYGAKEVRSWYFEFWNEPNLNDFWEKADQQAYFDYYARTARTIKAIDSQLRIGGPSTAGAAWIPEFLAYAKTTSVPVDFITTHTYGVEGGFLDEKGGDDNKLSRDPDAIVRDVRKVRKEMEAAGRSSLPLFFTEWSTSYSPRDPIHDDYLSAAYILSKLRRTEGLAQGMSYWTYSDLFEEPGPQARPFEGGFGLMTPQGVRKASWFAYKYLADLGDRELPTGDDQTIVALKDGTLQVLAWREVLPNQPVSNRPFFTKLRKPALTTPLTLDLTGLKPGSYQLRTRRIGFQQNDAYSTYLEMGRPAKLTDAQLQKLQSVTTDAPLISTIHVRAGQPYRLMLPMREHDVAMVELRHK</sequence>
<dbReference type="PRINTS" id="PR00745">
    <property type="entry name" value="GLHYDRLASE39"/>
</dbReference>
<dbReference type="InterPro" id="IPR000514">
    <property type="entry name" value="Glyco_hydro_39"/>
</dbReference>
<evidence type="ECO:0000256" key="2">
    <source>
        <dbReference type="ARBA" id="ARBA00022801"/>
    </source>
</evidence>
<reference evidence="6 7" key="1">
    <citation type="submission" date="2018-04" db="EMBL/GenBank/DDBJ databases">
        <title>Genomic Encyclopedia of Type Strains, Phase III (KMG-III): the genomes of soil and plant-associated and newly described type strains.</title>
        <authorList>
            <person name="Whitman W."/>
        </authorList>
    </citation>
    <scope>NUCLEOTIDE SEQUENCE [LARGE SCALE GENOMIC DNA]</scope>
    <source>
        <strain evidence="6 7">MA-olki</strain>
    </source>
</reference>
<dbReference type="InterPro" id="IPR049165">
    <property type="entry name" value="GH39_as"/>
</dbReference>